<dbReference type="EMBL" id="QQBH01000005">
    <property type="protein sequence ID" value="RDD89110.1"/>
    <property type="molecule type" value="Genomic_DNA"/>
</dbReference>
<dbReference type="SUPFAM" id="SSF52540">
    <property type="entry name" value="P-loop containing nucleoside triphosphate hydrolases"/>
    <property type="match status" value="1"/>
</dbReference>
<evidence type="ECO:0000259" key="1">
    <source>
        <dbReference type="Pfam" id="PF13304"/>
    </source>
</evidence>
<protein>
    <recommendedName>
        <fullName evidence="1">ATPase AAA-type core domain-containing protein</fullName>
    </recommendedName>
</protein>
<dbReference type="InterPro" id="IPR051396">
    <property type="entry name" value="Bact_Antivir_Def_Nuclease"/>
</dbReference>
<dbReference type="Pfam" id="PF13304">
    <property type="entry name" value="AAA_21"/>
    <property type="match status" value="1"/>
</dbReference>
<dbReference type="OrthoDB" id="3237462at2"/>
<organism evidence="2 3">
    <name type="scientific">Streptomyces parvulus</name>
    <dbReference type="NCBI Taxonomy" id="146923"/>
    <lineage>
        <taxon>Bacteria</taxon>
        <taxon>Bacillati</taxon>
        <taxon>Actinomycetota</taxon>
        <taxon>Actinomycetes</taxon>
        <taxon>Kitasatosporales</taxon>
        <taxon>Streptomycetaceae</taxon>
        <taxon>Streptomyces</taxon>
    </lineage>
</organism>
<feature type="domain" description="ATPase AAA-type core" evidence="1">
    <location>
        <begin position="224"/>
        <end position="327"/>
    </location>
</feature>
<evidence type="ECO:0000313" key="3">
    <source>
        <dbReference type="Proteomes" id="UP000253742"/>
    </source>
</evidence>
<accession>A0A369VB53</accession>
<dbReference type="InterPro" id="IPR003959">
    <property type="entry name" value="ATPase_AAA_core"/>
</dbReference>
<gene>
    <name evidence="2" type="ORF">DVZ84_08880</name>
</gene>
<name>A0A369VB53_9ACTN</name>
<dbReference type="PANTHER" id="PTHR43581:SF4">
    <property type="entry name" value="ATP_GTP PHOSPHATASE"/>
    <property type="match status" value="1"/>
</dbReference>
<dbReference type="GO" id="GO:0005524">
    <property type="term" value="F:ATP binding"/>
    <property type="evidence" value="ECO:0007669"/>
    <property type="project" value="InterPro"/>
</dbReference>
<dbReference type="InterPro" id="IPR027417">
    <property type="entry name" value="P-loop_NTPase"/>
</dbReference>
<dbReference type="PANTHER" id="PTHR43581">
    <property type="entry name" value="ATP/GTP PHOSPHATASE"/>
    <property type="match status" value="1"/>
</dbReference>
<reference evidence="2 3" key="1">
    <citation type="submission" date="2018-07" db="EMBL/GenBank/DDBJ databases">
        <title>Genome guided investigation of antibiotics producing actinomycetales strain isolated from a Macau mangrove ecosystem.</title>
        <authorList>
            <person name="Hu D."/>
        </authorList>
    </citation>
    <scope>NUCLEOTIDE SEQUENCE [LARGE SCALE GENOMIC DNA]</scope>
    <source>
        <strain evidence="2 3">2297</strain>
    </source>
</reference>
<dbReference type="Proteomes" id="UP000253742">
    <property type="component" value="Unassembled WGS sequence"/>
</dbReference>
<dbReference type="AlphaFoldDB" id="A0A369VB53"/>
<dbReference type="CDD" id="cd00267">
    <property type="entry name" value="ABC_ATPase"/>
    <property type="match status" value="1"/>
</dbReference>
<comment type="caution">
    <text evidence="2">The sequence shown here is derived from an EMBL/GenBank/DDBJ whole genome shotgun (WGS) entry which is preliminary data.</text>
</comment>
<proteinExistence type="predicted"/>
<sequence length="622" mass="69161">MRSGETVRISFLEVINYRGVRHARFEGTEAEPLVVVSGQNGTGKSLIFHALNAFWGRVFRGAEDTGPWGDTTSIELGLSLTEEEREAIKTWGSHVHSPETAGYPEFTGKLVYSRSKGRRTDEMGRGMHLLQTDLFKDSLPFATIDFLPAVRYFPLSSEPSVDLALLSDERVRQERRQINQRGGPNDLANFPSITNYLAALDYEHLLNDREGVEDEDVYALIQDAFKSATGKQLTRPKPDPGSAYPKIKIKLPNGHVHPLEALSSGEQGMLGMMYYIRRLSASGGILLIDEPELHLHPSLQAGLFSTLQNLAERSQVWMITHSPKLLSLAPNTAAFQLQSPAIGEENQVRRLQDEPSRQALMSELGITAAALLQSDLLLVLEGETDAKWLRELLPVELGRAHLLVAGSGKEVLAAHRTLEGSPVGIPWLCVIDRDLMSDAEVDGLKRRYGNLHVWPFREIESLFLSGDLIHSALQNAGFQVTLAEVERELESCALGLQDDVIYEKTLERLSKDYPAPSVERGVNKYDAQEKYLRDYSVVAAQKADALASVQGEVKKQIDSQWALQWNQWVDPKAVLGRLHSKFRCFANPMAFKDALTARIRLDGSVEPPALAELKVRILGSLT</sequence>
<dbReference type="GO" id="GO:0016887">
    <property type="term" value="F:ATP hydrolysis activity"/>
    <property type="evidence" value="ECO:0007669"/>
    <property type="project" value="InterPro"/>
</dbReference>
<evidence type="ECO:0000313" key="2">
    <source>
        <dbReference type="EMBL" id="RDD89110.1"/>
    </source>
</evidence>
<dbReference type="Gene3D" id="3.40.50.300">
    <property type="entry name" value="P-loop containing nucleotide triphosphate hydrolases"/>
    <property type="match status" value="2"/>
</dbReference>